<feature type="compositionally biased region" description="Polar residues" evidence="1">
    <location>
        <begin position="2644"/>
        <end position="2653"/>
    </location>
</feature>
<dbReference type="KEGG" id="lgi:LOTGIDRAFT_164639"/>
<feature type="region of interest" description="Disordered" evidence="1">
    <location>
        <begin position="2715"/>
        <end position="2735"/>
    </location>
</feature>
<dbReference type="STRING" id="225164.V4A9I2"/>
<sequence length="3908" mass="440491">MDGEGVNRPRFQPSSNEMSGDGKGENQAETFVDNSVKRPSGVCTIKDGGNIIDDELSKSNKVEISPSKIYKIPKFLKDHPDLLSEVTLSSYQFKHEVLPKVKQLFYYTSSEKLTIKKCCLINKAEIVKKFVEKRNAMKNNGYTEKELIETYGFIYAVGPRKDEFVSEIIKQGLKVGNEESSFIGHPQMGVHLSRYVDVIPIVTTDSPHWFGQIIMFKFLKGRVKTVPLITTGSHSDPTPNYDCHVSKPVSIENKNMTDQQILDQNQIYLYDYDEEGRIVEYPRQIIPYAVLDVIYKSIHSNNTLNCPSGKKFGHRSPLTVCSKISSAKEEYIVWNGKLSLKGSYACNVTMMSSAGYFKPVRLGSNINICNRSEIVHAEEKYFNNLNQLNKCQETFWRRRYINVTELKPKPGSVDHFQKITKYLLEKNCLAIVKPDSNTVLFLIPSCSLTAKLGLSSRECDKYGRLYCLFLSKQSAYLNSPQYFYCMFKTAGKVPEVENYFPSQQQTILTNKSSMDKCDPNFTPIYQTGIGTPVKNYLGCLNLTNQNDNNISPQIINHALFNPGPLVNSSIQNTPPIKVSPYSKSLVFTQWHRSKTYDDFTKPISNAEKLKLDKVIHTFNCQFSLELFEIAESLQIENSYPHEGDDVTKIVPYVLYKTNRSISEIVDNGNQYTTQNPNISCKTKLEFEESKPDISKIKLDSCDNISYIPNLGDPCFYEHLSPEVASAKLNFPKIYSGVSSEDNSTDLESVGTDLDSPSMDLTVSGITTVTDKTNFLNNTVIRKQNKYAISDVSKKEKVPLVENIDTNSKVSLKNNSSSIPCNNHVSQSTSSNTVAITKSNDTNVDGEGCPKGDISYEDKKGTRETVVERKMANCSFGDVDNPKVREDTSEDDCLFEIANQVSERCSQSDGSDVDVDYDAYQLDFNSNCLPLPPYNHNTDPTDSAEGINVYTSVGDLMSLHTDTYANDKLQMKQPIHEYAYQTAASPKKFLKLDQIYKNIGSSNRHCINSHEDSQNSDCRHMESPEDAEVKLCMADIQNKMETSLQSQVRLTVSPEMPTLSIVPSSITNKNVICPMSVLEKSNGIKSVDNAQSKCDSNTRITHDILESQRVSPDINFFSSSEILNVCKNASNPGSISQNTDSTSGEDLNSSQDVAKPLKISIPEEDLNLIHAIPDKFIPRYSSDEEVSFDTSISKGVHELTNNCPPSKNSEFVLDILDSTSTGFLDDDLNLPSDSVSSFSLEEDLTSEQESKLDRRVTKATGRNESLRPSSNVDEICLNEDKCTSKLPVNPKHPKKIKSSAFAEASQQNITKIDFHNSNAAQKEILLNQYVPLTKLKVTQAQIVDTDSSLNYEDSKVKNDITVVNPQACSIESDVDNTESSALSDFQNFMDNSDYQVVDEVYSSDETEIYDLGKTESAEICEDQIRKDEKTVSLAERARNSKDRNIYTFMNKSLDETKHDVKLSQPVVNLTRCDSPNSPFNVKKLFPSKFIDIKPFNELFSESIRKIKLAKSSNKLKLSKKFDNDDQNFLSKLETVCGDDSDSSISSNISHQSESNCSKSTHRSRHSHIKSKNKELSAFDIGTSRTDLSKHDRKSSKDVKHSSEKSSPEQTSLGKHHHHHHKKSKKHSKTKSDTVLEKTFKETAPHKSKHKKSKSSAVKQLESVDLNKKLKKDSHRRSRSDDIVTNKSDHRKSKHSKILLQTKKSYNTKSEKGTQLIISPSKSSNVGPINDQKTIEEIKGTALLTNFTIPKKKGKKSKEDKSKLNVSSSVEKASTENLKQDKQPKDKIPKTKLLTSALKQAGLELRKPSVKKVEFKKMSKVENVNNIGKRVEQNLAEQLKGSDSIVEKFMLISATEFPNVKDKNGQATELTSKSGTAKDNKKNRQFHPYTAPHIPKKKQWASFDLPVSDLKALMQDLTTYSYRSYNRPMNPGGAKRDRFNRRHERRFSNYVFERSEVPADDEEVECDYDADDFIDYEERKKQADLVDQPLDEEDKLLHHKVDFMFEEELRLYSGHCEEEEDYIRMHQSAITDQILKEESTADIEIMASPTNSVESLPKYSIEQDVTNDMMDLESENEFVTQSESASVIGAAIADAIPGMAVTSDTCDDGLKLDSRPSERCMQPKITLNLTNNNSNLDSIVSPNYSELQSNAHKAENVSLVHLSPNKFDLNTVKESVSLSKVLKTAEPSCTNHESNSKLIFTNTEGVSERCKSDASALMSSTIKFDIKKTNSPKNLEAKKISVQIGHALETVPHIQSEILPKQDSVMNQNLIQVPLCTDMPQPSITIIEKPEGDVNKKTSDICDRSTNFSLDQNFPKLATFFKVDQDLLSKVSKTIFKSACSIDKNENEKSTSNINIKSSPNLVTETNTEMNSRIKVIKDSANIDEPIHIPLLEKRKSPDLSIRTEIIDDLESMRNLLNCDLKSSHLKGYPKDFQMQTISYDSGVRQKPVPFHEKFEQMDQIVPKPVLSAISHDIVIKPISNNLKTTTSQFQSALPSRSGNTELLCFSKPSNFQFGSKHTALCDTSTQIADQKDGNILRDSSTPIIDEKKTSCFEFDTPVKDEISRNKSITVTGPKKVAQLQSNIANHKSEITKSDLELTPCFDPISNETQTKTHNTSDMHEVMMNMWKKITSRPDPRKVSPRKVQSCFSRNVNSSEDTDSEARQSRPKLHDPRKASPRKIQGPIADDVKESQTEAGVLIKTKPKTFPIIFDLSTHTNPDKIQPTSDKTTTVKKPTPTSTSVKKVRHISGVHPKCKDYWQFTVESITFVNLHIKHIADPALKDFTIEFKRYFKDPRMEMEKRCIPRNLCPNTGLVLKPKSRDILEKKCQNSKKPTRTVSGDSLKVQLQASEQLEKMKPTFQNELQKPNSEADKQQQSRLLKKELKNLPLISSEKKKSNRKPLSTTCDKMATSIVQCNIEDDSQDPKPKCKKILSFDDKSKTLIPCGTKRKAVYDDNQISKISKQHDASNNKDKSLREELLKHAFDSNSEPTSKSEKIVLPAFKPVRHQASANNTIVQTCLTSSFIESDTSSKKTLKKVNVLTSPSNDMCDQKTVKEPEVKIDTSSDHGKLYDNRKLIPPLVVPQRKDLFLSTNKDDTLSSIDKHSTAETYSKNAVNVNTKTESSNLTPDTSIIQDSTTSIIASELAFLKGESVTSNKMSLDDEENTNNHSQITTSQTKNERSCGDDKEEGELVSSDESIIFVKETKHQSRKKMKRKRHILDAWENKELSLVDSIAEIRNEKHEKKVKKRHQVDAELPCKKSRNIENILLAKKSKITDKMNDILISGNQNSSDISELRETKSPPQSLSESDQKTVSDKEYIKTRSESDNLRDLSICDTYIPYEIKAMVKDQEMVQASVCREIAEDENQVVGLISLPNELSNYGETNIDLSEIQTVKRSSLITEEQGNIIERHYELGELPALFSEKKSDSHYGENILPFEPVDQLGTLSPGSFACPIQQRISPLSDISLSGHEKPHLRLQHPTVNLQPQLETPNVVNVNNSIFIRNETPIFSNYNFNFGPVHYHNHLLQQVNPVFKYQMYGQQSFSPVPHRNIHINPAMILPRESLHNPNLVLMQQGARHGHFITQPSLASTPSSSRSLSPTSPDFYNYSHRLVSDRDPMLSDSVQHMAPDYSPKMLEPKRPMVEDLVSQDSMMSQHQHIYIKNIMDSPKLSMEAVLKKREQDPLLPQDLHKKSTTSIPSLNSESLFLKESMKMKLCELNEKTHNKLNDVVNEASTSANYGDTGNITPARSASQENYRPIYPKPFSSVNCVIMLEDNFILHRSLEILEALFLQLSHSVQGWKVFIHASVISIIEKRSNHGIFDALTVEAMQRFSLVEKYKLRGLIVLVNTCRCTSSLSLVEEKAVCLKQIQSVLYPKSVHTVLITDFVNNMQQMNNGLIISSLDPFYKRFCSR</sequence>
<feature type="domain" description="TASOR pseudo-PARP" evidence="3">
    <location>
        <begin position="137"/>
        <end position="287"/>
    </location>
</feature>
<evidence type="ECO:0000256" key="1">
    <source>
        <dbReference type="SAM" id="MobiDB-lite"/>
    </source>
</evidence>
<feature type="region of interest" description="Disordered" evidence="1">
    <location>
        <begin position="3289"/>
        <end position="3317"/>
    </location>
</feature>
<feature type="domain" description="Spen paralogue and orthologue SPOC C-terminal" evidence="2">
    <location>
        <begin position="327"/>
        <end position="448"/>
    </location>
</feature>
<dbReference type="InterPro" id="IPR012921">
    <property type="entry name" value="SPOC_C"/>
</dbReference>
<dbReference type="GeneID" id="20239801"/>
<feature type="region of interest" description="Disordered" evidence="1">
    <location>
        <begin position="2629"/>
        <end position="2687"/>
    </location>
</feature>
<feature type="compositionally biased region" description="Polar residues" evidence="1">
    <location>
        <begin position="1762"/>
        <end position="1775"/>
    </location>
</feature>
<feature type="region of interest" description="Disordered" evidence="1">
    <location>
        <begin position="1237"/>
        <end position="1267"/>
    </location>
</feature>
<accession>V4A9I2</accession>
<dbReference type="Proteomes" id="UP000030746">
    <property type="component" value="Unassembled WGS sequence"/>
</dbReference>
<dbReference type="HOGENOM" id="CLU_224180_0_0_1"/>
<evidence type="ECO:0000259" key="2">
    <source>
        <dbReference type="Pfam" id="PF07744"/>
    </source>
</evidence>
<dbReference type="Pfam" id="PF07744">
    <property type="entry name" value="SPOC"/>
    <property type="match status" value="1"/>
</dbReference>
<reference evidence="4 5" key="1">
    <citation type="journal article" date="2013" name="Nature">
        <title>Insights into bilaterian evolution from three spiralian genomes.</title>
        <authorList>
            <person name="Simakov O."/>
            <person name="Marletaz F."/>
            <person name="Cho S.J."/>
            <person name="Edsinger-Gonzales E."/>
            <person name="Havlak P."/>
            <person name="Hellsten U."/>
            <person name="Kuo D.H."/>
            <person name="Larsson T."/>
            <person name="Lv J."/>
            <person name="Arendt D."/>
            <person name="Savage R."/>
            <person name="Osoegawa K."/>
            <person name="de Jong P."/>
            <person name="Grimwood J."/>
            <person name="Chapman J.A."/>
            <person name="Shapiro H."/>
            <person name="Aerts A."/>
            <person name="Otillar R.P."/>
            <person name="Terry A.Y."/>
            <person name="Boore J.L."/>
            <person name="Grigoriev I.V."/>
            <person name="Lindberg D.R."/>
            <person name="Seaver E.C."/>
            <person name="Weisblat D.A."/>
            <person name="Putnam N.H."/>
            <person name="Rokhsar D.S."/>
        </authorList>
    </citation>
    <scope>NUCLEOTIDE SEQUENCE [LARGE SCALE GENOMIC DNA]</scope>
</reference>
<dbReference type="Pfam" id="PF12509">
    <property type="entry name" value="DUF3715"/>
    <property type="match status" value="1"/>
</dbReference>
<evidence type="ECO:0000313" key="5">
    <source>
        <dbReference type="Proteomes" id="UP000030746"/>
    </source>
</evidence>
<feature type="compositionally biased region" description="Low complexity" evidence="1">
    <location>
        <begin position="1541"/>
        <end position="1556"/>
    </location>
</feature>
<evidence type="ECO:0000259" key="3">
    <source>
        <dbReference type="Pfam" id="PF12509"/>
    </source>
</evidence>
<dbReference type="EMBL" id="KB202518">
    <property type="protein sequence ID" value="ESO89941.1"/>
    <property type="molecule type" value="Genomic_DNA"/>
</dbReference>
<evidence type="ECO:0000313" key="4">
    <source>
        <dbReference type="EMBL" id="ESO89941.1"/>
    </source>
</evidence>
<feature type="compositionally biased region" description="Basic and acidic residues" evidence="1">
    <location>
        <begin position="1628"/>
        <end position="1643"/>
    </location>
</feature>
<keyword evidence="5" id="KW-1185">Reference proteome</keyword>
<feature type="compositionally biased region" description="Basic residues" evidence="1">
    <location>
        <begin position="1558"/>
        <end position="1569"/>
    </location>
</feature>
<feature type="compositionally biased region" description="Basic and acidic residues" evidence="1">
    <location>
        <begin position="1677"/>
        <end position="1686"/>
    </location>
</feature>
<feature type="region of interest" description="Disordered" evidence="1">
    <location>
        <begin position="2880"/>
        <end position="2900"/>
    </location>
</feature>
<feature type="compositionally biased region" description="Low complexity" evidence="1">
    <location>
        <begin position="2721"/>
        <end position="2735"/>
    </location>
</feature>
<feature type="compositionally biased region" description="Polar residues" evidence="1">
    <location>
        <begin position="1714"/>
        <end position="1725"/>
    </location>
</feature>
<feature type="compositionally biased region" description="Basic and acidic residues" evidence="1">
    <location>
        <begin position="1776"/>
        <end position="1785"/>
    </location>
</feature>
<feature type="compositionally biased region" description="Basic residues" evidence="1">
    <location>
        <begin position="1612"/>
        <end position="1627"/>
    </location>
</feature>
<dbReference type="GO" id="GO:0005654">
    <property type="term" value="C:nucleoplasm"/>
    <property type="evidence" value="ECO:0007669"/>
    <property type="project" value="TreeGrafter"/>
</dbReference>
<dbReference type="CTD" id="20239801"/>
<feature type="compositionally biased region" description="Basic and acidic residues" evidence="1">
    <location>
        <begin position="2658"/>
        <end position="2672"/>
    </location>
</feature>
<gene>
    <name evidence="4" type="ORF">LOTGIDRAFT_164639</name>
</gene>
<feature type="region of interest" description="Disordered" evidence="1">
    <location>
        <begin position="3155"/>
        <end position="3187"/>
    </location>
</feature>
<feature type="compositionally biased region" description="Basic residues" evidence="1">
    <location>
        <begin position="1667"/>
        <end position="1676"/>
    </location>
</feature>
<dbReference type="InterPro" id="IPR022188">
    <property type="entry name" value="TASOR_DUF3715"/>
</dbReference>
<dbReference type="InterPro" id="IPR046432">
    <property type="entry name" value="TASOR"/>
</dbReference>
<proteinExistence type="predicted"/>
<name>V4A9I2_LOTGI</name>
<feature type="compositionally biased region" description="Basic and acidic residues" evidence="1">
    <location>
        <begin position="3306"/>
        <end position="3317"/>
    </location>
</feature>
<feature type="compositionally biased region" description="Polar residues" evidence="1">
    <location>
        <begin position="1863"/>
        <end position="1873"/>
    </location>
</feature>
<dbReference type="PANTHER" id="PTHR16207:SF11">
    <property type="entry name" value="SET DOMAIN-CONTAINING PROTEIN"/>
    <property type="match status" value="1"/>
</dbReference>
<feature type="compositionally biased region" description="Basic and acidic residues" evidence="1">
    <location>
        <begin position="1585"/>
        <end position="1605"/>
    </location>
</feature>
<organism evidence="4 5">
    <name type="scientific">Lottia gigantea</name>
    <name type="common">Giant owl limpet</name>
    <dbReference type="NCBI Taxonomy" id="225164"/>
    <lineage>
        <taxon>Eukaryota</taxon>
        <taxon>Metazoa</taxon>
        <taxon>Spiralia</taxon>
        <taxon>Lophotrochozoa</taxon>
        <taxon>Mollusca</taxon>
        <taxon>Gastropoda</taxon>
        <taxon>Patellogastropoda</taxon>
        <taxon>Lottioidea</taxon>
        <taxon>Lottiidae</taxon>
        <taxon>Lottia</taxon>
    </lineage>
</organism>
<feature type="region of interest" description="Disordered" evidence="1">
    <location>
        <begin position="1861"/>
        <end position="1883"/>
    </location>
</feature>
<feature type="compositionally biased region" description="Polar residues" evidence="1">
    <location>
        <begin position="3164"/>
        <end position="3174"/>
    </location>
</feature>
<dbReference type="OrthoDB" id="5960959at2759"/>
<dbReference type="GO" id="GO:0045814">
    <property type="term" value="P:negative regulation of gene expression, epigenetic"/>
    <property type="evidence" value="ECO:0007669"/>
    <property type="project" value="InterPro"/>
</dbReference>
<evidence type="ECO:0008006" key="6">
    <source>
        <dbReference type="Google" id="ProtNLM"/>
    </source>
</evidence>
<dbReference type="RefSeq" id="XP_009059413.1">
    <property type="nucleotide sequence ID" value="XM_009061165.1"/>
</dbReference>
<feature type="region of interest" description="Disordered" evidence="1">
    <location>
        <begin position="1749"/>
        <end position="1785"/>
    </location>
</feature>
<feature type="region of interest" description="Disordered" evidence="1">
    <location>
        <begin position="1538"/>
        <end position="1727"/>
    </location>
</feature>
<dbReference type="PANTHER" id="PTHR16207">
    <property type="entry name" value="SET DOMAIN-CONTAINING PROTEIN"/>
    <property type="match status" value="1"/>
</dbReference>
<protein>
    <recommendedName>
        <fullName evidence="6">DUF3715 domain-containing protein</fullName>
    </recommendedName>
</protein>
<dbReference type="OMA" id="GLAYWCQ"/>
<feature type="region of interest" description="Disordered" evidence="1">
    <location>
        <begin position="1"/>
        <end position="33"/>
    </location>
</feature>